<gene>
    <name evidence="2" type="ORF">F4560_002251</name>
</gene>
<dbReference type="RefSeq" id="WP_246477775.1">
    <property type="nucleotide sequence ID" value="NZ_JACHMO010000001.1"/>
</dbReference>
<evidence type="ECO:0000256" key="1">
    <source>
        <dbReference type="SAM" id="MobiDB-lite"/>
    </source>
</evidence>
<reference evidence="2 3" key="1">
    <citation type="submission" date="2020-08" db="EMBL/GenBank/DDBJ databases">
        <title>Sequencing the genomes of 1000 actinobacteria strains.</title>
        <authorList>
            <person name="Klenk H.-P."/>
        </authorList>
    </citation>
    <scope>NUCLEOTIDE SEQUENCE [LARGE SCALE GENOMIC DNA]</scope>
    <source>
        <strain evidence="2 3">DSM 45486</strain>
    </source>
</reference>
<sequence length="198" mass="21917">MRPASGEVLHFSEDPTITRFSPHVAATARQPEAYVWAVDHDRAPDYWFPRQCPRAMAWVEPTTSAEDAAWLGAERVHAIEFGWLSRMQTARLYAYRFDARTFRPFGEPPNAHVATEPVEPLGAPVPVGGLLTLHEDAGIEVRLMANLWPFWRRVVASTMGFSGIRLRNAVPESAGPERPAESATPAGPAGPERPARPQ</sequence>
<proteinExistence type="predicted"/>
<dbReference type="InterPro" id="IPR049253">
    <property type="entry name" value="DUF6886"/>
</dbReference>
<evidence type="ECO:0000313" key="2">
    <source>
        <dbReference type="EMBL" id="MBB5802483.1"/>
    </source>
</evidence>
<evidence type="ECO:0000313" key="3">
    <source>
        <dbReference type="Proteomes" id="UP000552097"/>
    </source>
</evidence>
<feature type="region of interest" description="Disordered" evidence="1">
    <location>
        <begin position="171"/>
        <end position="198"/>
    </location>
</feature>
<dbReference type="Proteomes" id="UP000552097">
    <property type="component" value="Unassembled WGS sequence"/>
</dbReference>
<accession>A0A7W9M073</accession>
<protein>
    <submittedName>
        <fullName evidence="2">Uncharacterized protein</fullName>
    </submittedName>
</protein>
<dbReference type="Pfam" id="PF21820">
    <property type="entry name" value="DUF6886"/>
    <property type="match status" value="1"/>
</dbReference>
<comment type="caution">
    <text evidence="2">The sequence shown here is derived from an EMBL/GenBank/DDBJ whole genome shotgun (WGS) entry which is preliminary data.</text>
</comment>
<keyword evidence="3" id="KW-1185">Reference proteome</keyword>
<organism evidence="2 3">
    <name type="scientific">Saccharothrix ecbatanensis</name>
    <dbReference type="NCBI Taxonomy" id="1105145"/>
    <lineage>
        <taxon>Bacteria</taxon>
        <taxon>Bacillati</taxon>
        <taxon>Actinomycetota</taxon>
        <taxon>Actinomycetes</taxon>
        <taxon>Pseudonocardiales</taxon>
        <taxon>Pseudonocardiaceae</taxon>
        <taxon>Saccharothrix</taxon>
    </lineage>
</organism>
<name>A0A7W9M073_9PSEU</name>
<dbReference type="AlphaFoldDB" id="A0A7W9M073"/>
<dbReference type="EMBL" id="JACHMO010000001">
    <property type="protein sequence ID" value="MBB5802483.1"/>
    <property type="molecule type" value="Genomic_DNA"/>
</dbReference>
<feature type="compositionally biased region" description="Low complexity" evidence="1">
    <location>
        <begin position="183"/>
        <end position="192"/>
    </location>
</feature>